<evidence type="ECO:0000256" key="1">
    <source>
        <dbReference type="ARBA" id="ARBA00022723"/>
    </source>
</evidence>
<sequence length="322" mass="36778">MTINHVISIMILRGYKMKSIMPLKPFASHKIWGGQLLSKIRNINVAPEQDPLGETWEISAHDDGASFSEEGPLNKIFNLEDIPYLVKFIDTAKNLSVQVHPQDEYAKRVENSKGKSECWIILDAKEGAGIYLGVKPGVDKETFRDAIESKDDLSKFLNFYPVKRGDFFYVPAGTIHAIGEDVFLAEVQQCSDITYRVWDWNRVDEKGNSRELHVQKSLDVIRFDEEFNFPINFKIQNNIFNQDLKLLELNDFELFSYSREDEFKIEVSFEKRVSSILVLSGEVQVTRGGVSESLSQYEAAIFPLEEENSFSVVGKGSFLIIK</sequence>
<evidence type="ECO:0000313" key="6">
    <source>
        <dbReference type="EMBL" id="CBW27643.1"/>
    </source>
</evidence>
<dbReference type="GO" id="GO:0004476">
    <property type="term" value="F:mannose-6-phosphate isomerase activity"/>
    <property type="evidence" value="ECO:0007669"/>
    <property type="project" value="InterPro"/>
</dbReference>
<evidence type="ECO:0000256" key="4">
    <source>
        <dbReference type="PIRSR" id="PIRSR036894-2"/>
    </source>
</evidence>
<feature type="binding site" evidence="3">
    <location>
        <position position="117"/>
    </location>
    <ligand>
        <name>Zn(2+)</name>
        <dbReference type="ChEBI" id="CHEBI:29105"/>
    </ligand>
</feature>
<dbReference type="Gene3D" id="2.60.120.10">
    <property type="entry name" value="Jelly Rolls"/>
    <property type="match status" value="1"/>
</dbReference>
<name>E1WY88_HALMS</name>
<dbReference type="AlphaFoldDB" id="E1WY88"/>
<dbReference type="GO" id="GO:0005975">
    <property type="term" value="P:carbohydrate metabolic process"/>
    <property type="evidence" value="ECO:0007669"/>
    <property type="project" value="InterPro"/>
</dbReference>
<feature type="binding site" evidence="3">
    <location>
        <position position="100"/>
    </location>
    <ligand>
        <name>Zn(2+)</name>
        <dbReference type="ChEBI" id="CHEBI:29105"/>
    </ligand>
</feature>
<accession>E1WY88</accession>
<comment type="cofactor">
    <cofactor evidence="3">
        <name>Zn(2+)</name>
        <dbReference type="ChEBI" id="CHEBI:29105"/>
    </cofactor>
    <text evidence="3">Binds 1 zinc ion per subunit.</text>
</comment>
<dbReference type="InterPro" id="IPR046457">
    <property type="entry name" value="PMI_typeI_cat"/>
</dbReference>
<keyword evidence="7" id="KW-1185">Reference proteome</keyword>
<dbReference type="InterPro" id="IPR014710">
    <property type="entry name" value="RmlC-like_jellyroll"/>
</dbReference>
<dbReference type="KEGG" id="bmx:BMS_2870"/>
<reference evidence="7" key="1">
    <citation type="journal article" date="2013" name="ISME J.">
        <title>A small predatory core genome in the divergent marine Bacteriovorax marinus SJ and the terrestrial Bdellovibrio bacteriovorus.</title>
        <authorList>
            <person name="Crossman L.C."/>
            <person name="Chen H."/>
            <person name="Cerdeno-Tarraga A.M."/>
            <person name="Brooks K."/>
            <person name="Quail M.A."/>
            <person name="Pineiro S.A."/>
            <person name="Hobley L."/>
            <person name="Sockett R.E."/>
            <person name="Bentley S.D."/>
            <person name="Parkhill J."/>
            <person name="Williams H.N."/>
            <person name="Stine O.C."/>
        </authorList>
    </citation>
    <scope>NUCLEOTIDE SEQUENCE [LARGE SCALE GENOMIC DNA]</scope>
    <source>
        <strain evidence="7">ATCC BAA-682 / DSM 15412 / SJ</strain>
    </source>
</reference>
<dbReference type="InterPro" id="IPR011051">
    <property type="entry name" value="RmlC_Cupin_sf"/>
</dbReference>
<keyword evidence="6" id="KW-0413">Isomerase</keyword>
<dbReference type="HOGENOM" id="CLU_020529_0_0_7"/>
<proteinExistence type="predicted"/>
<evidence type="ECO:0000313" key="7">
    <source>
        <dbReference type="Proteomes" id="UP000008963"/>
    </source>
</evidence>
<dbReference type="CDD" id="cd07010">
    <property type="entry name" value="cupin_PMI_type_I_N_bac"/>
    <property type="match status" value="1"/>
</dbReference>
<feature type="binding site" evidence="3">
    <location>
        <position position="176"/>
    </location>
    <ligand>
        <name>Zn(2+)</name>
        <dbReference type="ChEBI" id="CHEBI:29105"/>
    </ligand>
</feature>
<gene>
    <name evidence="6" type="primary">pmi</name>
    <name evidence="6" type="ordered locus">BMS_2870</name>
</gene>
<dbReference type="PANTHER" id="PTHR42742:SF3">
    <property type="entry name" value="FRUCTOKINASE"/>
    <property type="match status" value="1"/>
</dbReference>
<dbReference type="PANTHER" id="PTHR42742">
    <property type="entry name" value="TRANSCRIPTIONAL REPRESSOR MPRA"/>
    <property type="match status" value="1"/>
</dbReference>
<dbReference type="EMBL" id="FQ312005">
    <property type="protein sequence ID" value="CBW27643.1"/>
    <property type="molecule type" value="Genomic_DNA"/>
</dbReference>
<dbReference type="GO" id="GO:0008270">
    <property type="term" value="F:zinc ion binding"/>
    <property type="evidence" value="ECO:0007669"/>
    <property type="project" value="InterPro"/>
</dbReference>
<feature type="domain" description="Phosphomannose isomerase type I catalytic" evidence="5">
    <location>
        <begin position="21"/>
        <end position="111"/>
    </location>
</feature>
<dbReference type="InterPro" id="IPR051804">
    <property type="entry name" value="Carb_Metab_Reg_Kinase/Isom"/>
</dbReference>
<keyword evidence="1 3" id="KW-0479">Metal-binding</keyword>
<dbReference type="Pfam" id="PF20511">
    <property type="entry name" value="PMI_typeI_cat"/>
    <property type="match status" value="1"/>
</dbReference>
<dbReference type="eggNOG" id="COG1482">
    <property type="taxonomic scope" value="Bacteria"/>
</dbReference>
<organism evidence="6 7">
    <name type="scientific">Halobacteriovorax marinus (strain ATCC BAA-682 / DSM 15412 / SJ)</name>
    <name type="common">Bacteriovorax marinus</name>
    <dbReference type="NCBI Taxonomy" id="862908"/>
    <lineage>
        <taxon>Bacteria</taxon>
        <taxon>Pseudomonadati</taxon>
        <taxon>Bdellovibrionota</taxon>
        <taxon>Bacteriovoracia</taxon>
        <taxon>Bacteriovoracales</taxon>
        <taxon>Halobacteriovoraceae</taxon>
        <taxon>Halobacteriovorax</taxon>
    </lineage>
</organism>
<evidence type="ECO:0000256" key="2">
    <source>
        <dbReference type="ARBA" id="ARBA00022833"/>
    </source>
</evidence>
<feature type="active site" evidence="4">
    <location>
        <position position="196"/>
    </location>
</feature>
<dbReference type="SUPFAM" id="SSF51182">
    <property type="entry name" value="RmlC-like cupins"/>
    <property type="match status" value="1"/>
</dbReference>
<keyword evidence="2 3" id="KW-0862">Zinc</keyword>
<dbReference type="PIRSF" id="PIRSF036894">
    <property type="entry name" value="PMI_Firm_short"/>
    <property type="match status" value="1"/>
</dbReference>
<dbReference type="InterPro" id="IPR014628">
    <property type="entry name" value="Man6P_isomerase_Firm_short"/>
</dbReference>
<evidence type="ECO:0000256" key="3">
    <source>
        <dbReference type="PIRSR" id="PIRSR036894-1"/>
    </source>
</evidence>
<dbReference type="Proteomes" id="UP000008963">
    <property type="component" value="Chromosome"/>
</dbReference>
<dbReference type="PATRIC" id="fig|862908.3.peg.2745"/>
<protein>
    <submittedName>
        <fullName evidence="6">Mannose-6-phosphate isomerase</fullName>
    </submittedName>
</protein>
<evidence type="ECO:0000259" key="5">
    <source>
        <dbReference type="Pfam" id="PF20511"/>
    </source>
</evidence>
<dbReference type="STRING" id="862908.BMS_2870"/>